<dbReference type="InterPro" id="IPR013320">
    <property type="entry name" value="ConA-like_dom_sf"/>
</dbReference>
<keyword evidence="2" id="KW-0479">Metal-binding</keyword>
<comment type="cofactor">
    <cofactor evidence="1">
        <name>Ca(2+)</name>
        <dbReference type="ChEBI" id="CHEBI:29108"/>
    </cofactor>
</comment>
<dbReference type="PANTHER" id="PTHR19277:SF125">
    <property type="entry name" value="B6"/>
    <property type="match status" value="1"/>
</dbReference>
<feature type="domain" description="Pentraxin (PTX)" evidence="8">
    <location>
        <begin position="21"/>
        <end position="237"/>
    </location>
</feature>
<evidence type="ECO:0000256" key="3">
    <source>
        <dbReference type="ARBA" id="ARBA00022837"/>
    </source>
</evidence>
<dbReference type="PROSITE" id="PS51828">
    <property type="entry name" value="PTX_2"/>
    <property type="match status" value="1"/>
</dbReference>
<evidence type="ECO:0000313" key="9">
    <source>
        <dbReference type="Proteomes" id="UP000694941"/>
    </source>
</evidence>
<feature type="signal peptide" evidence="7">
    <location>
        <begin position="1"/>
        <end position="18"/>
    </location>
</feature>
<protein>
    <submittedName>
        <fullName evidence="10">C-reactive protein 1.1-like</fullName>
    </submittedName>
</protein>
<keyword evidence="3" id="KW-0106">Calcium</keyword>
<proteinExistence type="predicted"/>
<feature type="chain" id="PRO_5045350036" evidence="7">
    <location>
        <begin position="19"/>
        <end position="251"/>
    </location>
</feature>
<evidence type="ECO:0000256" key="1">
    <source>
        <dbReference type="ARBA" id="ARBA00001913"/>
    </source>
</evidence>
<accession>A0ABM1B1Q8</accession>
<sequence>MISFVHLLFLTCFCVVSPMLTTKVRFFHQQPNIPRLTFIGTLPTVRELTLAYWVKFYQIEGYSNNVFSYARSDDDNEIVTWMRSEKGIVHIMLRVHTGSGNEAVVTCPGIVPDLWQHITWTWSANSGAVSFYLNGKRCSNTTTLVSKNKEVRPGGMVVLGADQDSVGGGFKVTETLQGELADLHLWDEVLDEDQISILPSSSCTRQSDLESHGNLIDWSSSAFRAFDGVSFHPTTLCLRRTHKCHSDACKY</sequence>
<gene>
    <name evidence="10" type="primary">LOC106458111</name>
</gene>
<dbReference type="SUPFAM" id="SSF49899">
    <property type="entry name" value="Concanavalin A-like lectins/glucanases"/>
    <property type="match status" value="1"/>
</dbReference>
<dbReference type="PANTHER" id="PTHR19277">
    <property type="entry name" value="PENTRAXIN"/>
    <property type="match status" value="1"/>
</dbReference>
<dbReference type="GeneID" id="106458111"/>
<comment type="caution">
    <text evidence="6">Lacks conserved residue(s) required for the propagation of feature annotation.</text>
</comment>
<dbReference type="RefSeq" id="XP_013773023.1">
    <property type="nucleotide sequence ID" value="XM_013917569.1"/>
</dbReference>
<keyword evidence="4" id="KW-1015">Disulfide bond</keyword>
<evidence type="ECO:0000256" key="5">
    <source>
        <dbReference type="ARBA" id="ARBA00023180"/>
    </source>
</evidence>
<evidence type="ECO:0000256" key="7">
    <source>
        <dbReference type="SAM" id="SignalP"/>
    </source>
</evidence>
<evidence type="ECO:0000313" key="10">
    <source>
        <dbReference type="RefSeq" id="XP_013773023.1"/>
    </source>
</evidence>
<keyword evidence="5" id="KW-0325">Glycoprotein</keyword>
<evidence type="ECO:0000259" key="8">
    <source>
        <dbReference type="PROSITE" id="PS51828"/>
    </source>
</evidence>
<dbReference type="PRINTS" id="PR00895">
    <property type="entry name" value="PENTAXIN"/>
</dbReference>
<dbReference type="InterPro" id="IPR051360">
    <property type="entry name" value="Neuronal_Pentraxin_Related"/>
</dbReference>
<organism evidence="9 10">
    <name type="scientific">Limulus polyphemus</name>
    <name type="common">Atlantic horseshoe crab</name>
    <dbReference type="NCBI Taxonomy" id="6850"/>
    <lineage>
        <taxon>Eukaryota</taxon>
        <taxon>Metazoa</taxon>
        <taxon>Ecdysozoa</taxon>
        <taxon>Arthropoda</taxon>
        <taxon>Chelicerata</taxon>
        <taxon>Merostomata</taxon>
        <taxon>Xiphosura</taxon>
        <taxon>Limulidae</taxon>
        <taxon>Limulus</taxon>
    </lineage>
</organism>
<evidence type="ECO:0000256" key="4">
    <source>
        <dbReference type="ARBA" id="ARBA00023157"/>
    </source>
</evidence>
<dbReference type="Pfam" id="PF00354">
    <property type="entry name" value="Pentaxin"/>
    <property type="match status" value="1"/>
</dbReference>
<dbReference type="SMART" id="SM00159">
    <property type="entry name" value="PTX"/>
    <property type="match status" value="1"/>
</dbReference>
<reference evidence="10" key="1">
    <citation type="submission" date="2025-08" db="UniProtKB">
        <authorList>
            <consortium name="RefSeq"/>
        </authorList>
    </citation>
    <scope>IDENTIFICATION</scope>
    <source>
        <tissue evidence="10">Muscle</tissue>
    </source>
</reference>
<dbReference type="InterPro" id="IPR001759">
    <property type="entry name" value="PTX_dom"/>
</dbReference>
<name>A0ABM1B1Q8_LIMPO</name>
<dbReference type="Gene3D" id="2.60.120.200">
    <property type="match status" value="1"/>
</dbReference>
<dbReference type="Proteomes" id="UP000694941">
    <property type="component" value="Unplaced"/>
</dbReference>
<keyword evidence="7" id="KW-0732">Signal</keyword>
<keyword evidence="9" id="KW-1185">Reference proteome</keyword>
<evidence type="ECO:0000256" key="6">
    <source>
        <dbReference type="PROSITE-ProRule" id="PRU01172"/>
    </source>
</evidence>
<evidence type="ECO:0000256" key="2">
    <source>
        <dbReference type="ARBA" id="ARBA00022723"/>
    </source>
</evidence>